<sequence>MGLYNVFNISGSSMSAQSVRLNTVASNLANADVVSSTEAGVYRSRQPVFQAVMNALNGDGSGETNYSSPSVRVAGIVENNAAARKEYQPEHPLANEEGYIFKSNVNSIEEMANMMAASRSYQNNIEVFNTTKQMLLKTLNMGR</sequence>
<name>A0A3B0WU38_9ZZZZ</name>
<accession>A0A3B0WU38</accession>
<dbReference type="InterPro" id="IPR001444">
    <property type="entry name" value="Flag_bb_rod_N"/>
</dbReference>
<dbReference type="Pfam" id="PF00460">
    <property type="entry name" value="Flg_bb_rod"/>
    <property type="match status" value="1"/>
</dbReference>
<dbReference type="PANTHER" id="PTHR30435">
    <property type="entry name" value="FLAGELLAR PROTEIN"/>
    <property type="match status" value="1"/>
</dbReference>
<dbReference type="GO" id="GO:0030694">
    <property type="term" value="C:bacterial-type flagellum basal body, rod"/>
    <property type="evidence" value="ECO:0007669"/>
    <property type="project" value="InterPro"/>
</dbReference>
<gene>
    <name evidence="6" type="ORF">MNBD_GAMMA05-1533</name>
</gene>
<keyword evidence="6" id="KW-0966">Cell projection</keyword>
<evidence type="ECO:0000313" key="6">
    <source>
        <dbReference type="EMBL" id="VAW54167.1"/>
    </source>
</evidence>
<protein>
    <recommendedName>
        <fullName evidence="2">Flagellar basal-body rod protein FlgC</fullName>
    </recommendedName>
</protein>
<dbReference type="InterPro" id="IPR006299">
    <property type="entry name" value="FlgC"/>
</dbReference>
<organism evidence="6">
    <name type="scientific">hydrothermal vent metagenome</name>
    <dbReference type="NCBI Taxonomy" id="652676"/>
    <lineage>
        <taxon>unclassified sequences</taxon>
        <taxon>metagenomes</taxon>
        <taxon>ecological metagenomes</taxon>
    </lineage>
</organism>
<keyword evidence="6" id="KW-0969">Cilium</keyword>
<evidence type="ECO:0000256" key="2">
    <source>
        <dbReference type="ARBA" id="ARBA00017941"/>
    </source>
</evidence>
<dbReference type="AlphaFoldDB" id="A0A3B0WU38"/>
<comment type="similarity">
    <text evidence="1">Belongs to the flagella basal body rod proteins family.</text>
</comment>
<comment type="subunit">
    <text evidence="3">The basal body constitutes a major portion of the flagellar organelle and consists of four rings (L,P,S, and M) mounted on a central rod. The rod consists of about 26 subunits of FlgG in the distal portion, and FlgB, FlgC and FlgF are thought to build up the proximal portion of the rod with about 6 subunits each.</text>
</comment>
<evidence type="ECO:0000259" key="4">
    <source>
        <dbReference type="Pfam" id="PF00460"/>
    </source>
</evidence>
<feature type="domain" description="Flagellar basal body rod protein N-terminal" evidence="4">
    <location>
        <begin position="8"/>
        <end position="34"/>
    </location>
</feature>
<dbReference type="EMBL" id="UOFE01000038">
    <property type="protein sequence ID" value="VAW54167.1"/>
    <property type="molecule type" value="Genomic_DNA"/>
</dbReference>
<dbReference type="NCBIfam" id="TIGR01395">
    <property type="entry name" value="FlgC"/>
    <property type="match status" value="1"/>
</dbReference>
<evidence type="ECO:0000256" key="1">
    <source>
        <dbReference type="ARBA" id="ARBA00009677"/>
    </source>
</evidence>
<dbReference type="Pfam" id="PF06429">
    <property type="entry name" value="Flg_bbr_C"/>
    <property type="match status" value="1"/>
</dbReference>
<evidence type="ECO:0000256" key="3">
    <source>
        <dbReference type="ARBA" id="ARBA00025933"/>
    </source>
</evidence>
<keyword evidence="6" id="KW-0282">Flagellum</keyword>
<dbReference type="InterPro" id="IPR010930">
    <property type="entry name" value="Flg_bb/hook_C_dom"/>
</dbReference>
<reference evidence="6" key="1">
    <citation type="submission" date="2018-06" db="EMBL/GenBank/DDBJ databases">
        <authorList>
            <person name="Zhirakovskaya E."/>
        </authorList>
    </citation>
    <scope>NUCLEOTIDE SEQUENCE</scope>
</reference>
<evidence type="ECO:0000259" key="5">
    <source>
        <dbReference type="Pfam" id="PF06429"/>
    </source>
</evidence>
<dbReference type="GO" id="GO:0071978">
    <property type="term" value="P:bacterial-type flagellum-dependent swarming motility"/>
    <property type="evidence" value="ECO:0007669"/>
    <property type="project" value="TreeGrafter"/>
</dbReference>
<proteinExistence type="inferred from homology"/>
<dbReference type="PANTHER" id="PTHR30435:SF29">
    <property type="entry name" value="FLAGELLAR BASAL-BODY ROD PROTEIN FLGC"/>
    <property type="match status" value="1"/>
</dbReference>
<feature type="domain" description="Flagellar basal-body/hook protein C-terminal" evidence="5">
    <location>
        <begin position="97"/>
        <end position="141"/>
    </location>
</feature>